<comment type="caution">
    <text evidence="2">The sequence shown here is derived from an EMBL/GenBank/DDBJ whole genome shotgun (WGS) entry which is preliminary data.</text>
</comment>
<evidence type="ECO:0000313" key="2">
    <source>
        <dbReference type="EMBL" id="KAK4177791.1"/>
    </source>
</evidence>
<reference evidence="2" key="1">
    <citation type="journal article" date="2023" name="Mol. Phylogenet. Evol.">
        <title>Genome-scale phylogeny and comparative genomics of the fungal order Sordariales.</title>
        <authorList>
            <person name="Hensen N."/>
            <person name="Bonometti L."/>
            <person name="Westerberg I."/>
            <person name="Brannstrom I.O."/>
            <person name="Guillou S."/>
            <person name="Cros-Aarteil S."/>
            <person name="Calhoun S."/>
            <person name="Haridas S."/>
            <person name="Kuo A."/>
            <person name="Mondo S."/>
            <person name="Pangilinan J."/>
            <person name="Riley R."/>
            <person name="LaButti K."/>
            <person name="Andreopoulos B."/>
            <person name="Lipzen A."/>
            <person name="Chen C."/>
            <person name="Yan M."/>
            <person name="Daum C."/>
            <person name="Ng V."/>
            <person name="Clum A."/>
            <person name="Steindorff A."/>
            <person name="Ohm R.A."/>
            <person name="Martin F."/>
            <person name="Silar P."/>
            <person name="Natvig D.O."/>
            <person name="Lalanne C."/>
            <person name="Gautier V."/>
            <person name="Ament-Velasquez S.L."/>
            <person name="Kruys A."/>
            <person name="Hutchinson M.I."/>
            <person name="Powell A.J."/>
            <person name="Barry K."/>
            <person name="Miller A.N."/>
            <person name="Grigoriev I.V."/>
            <person name="Debuchy R."/>
            <person name="Gladieux P."/>
            <person name="Hiltunen Thoren M."/>
            <person name="Johannesson H."/>
        </authorList>
    </citation>
    <scope>NUCLEOTIDE SEQUENCE</scope>
    <source>
        <strain evidence="2">CBS 892.96</strain>
    </source>
</reference>
<proteinExistence type="predicted"/>
<evidence type="ECO:0000256" key="1">
    <source>
        <dbReference type="SAM" id="MobiDB-lite"/>
    </source>
</evidence>
<sequence>MAMAQDLILPCSFDFEKDHDGEISDDDDDDDDDDDHNRDPRLQKRRKAGRPITTTRQRRSCLRGTVTTSIPHGSQSRTKTSTPKRIPSPRHCSTMSLCPSAPPPPSSPSQPPGPPKSLRALLPPNGTGLSGSAVLRKLSPTKGGAPRPQSLRKLLPKIGCDLAMCETRNRYTRKVARRLAGLEGREGRAILRALDSCFSKDGTGSGDGRSGKSGKGLDKKGVERGLVEVLERGLGLLRSGDMKIRGLEDQSLFWGSVVRAGGCKLVKVANGFIAWLEENEDGRVKKGYFEGIEGAVHVGFLGGKGDKEAKDTMLEMLRAKYVAKDMDIYVDFDEQLTEELGDLMARLAIDADEEMVDVVDWEDWEWRWGEEGADEGIL</sequence>
<keyword evidence="3" id="KW-1185">Reference proteome</keyword>
<feature type="compositionally biased region" description="Acidic residues" evidence="1">
    <location>
        <begin position="23"/>
        <end position="34"/>
    </location>
</feature>
<dbReference type="EMBL" id="MU866155">
    <property type="protein sequence ID" value="KAK4177791.1"/>
    <property type="molecule type" value="Genomic_DNA"/>
</dbReference>
<gene>
    <name evidence="2" type="ORF">QBC36DRAFT_345170</name>
</gene>
<name>A0AAN6W9M3_9PEZI</name>
<evidence type="ECO:0000313" key="3">
    <source>
        <dbReference type="Proteomes" id="UP001302321"/>
    </source>
</evidence>
<feature type="compositionally biased region" description="Pro residues" evidence="1">
    <location>
        <begin position="100"/>
        <end position="115"/>
    </location>
</feature>
<feature type="region of interest" description="Disordered" evidence="1">
    <location>
        <begin position="1"/>
        <end position="151"/>
    </location>
</feature>
<protein>
    <submittedName>
        <fullName evidence="2">Uncharacterized protein</fullName>
    </submittedName>
</protein>
<accession>A0AAN6W9M3</accession>
<feature type="compositionally biased region" description="Polar residues" evidence="1">
    <location>
        <begin position="65"/>
        <end position="83"/>
    </location>
</feature>
<dbReference type="AlphaFoldDB" id="A0AAN6W9M3"/>
<reference evidence="2" key="2">
    <citation type="submission" date="2023-05" db="EMBL/GenBank/DDBJ databases">
        <authorList>
            <consortium name="Lawrence Berkeley National Laboratory"/>
            <person name="Steindorff A."/>
            <person name="Hensen N."/>
            <person name="Bonometti L."/>
            <person name="Westerberg I."/>
            <person name="Brannstrom I.O."/>
            <person name="Guillou S."/>
            <person name="Cros-Aarteil S."/>
            <person name="Calhoun S."/>
            <person name="Haridas S."/>
            <person name="Kuo A."/>
            <person name="Mondo S."/>
            <person name="Pangilinan J."/>
            <person name="Riley R."/>
            <person name="Labutti K."/>
            <person name="Andreopoulos B."/>
            <person name="Lipzen A."/>
            <person name="Chen C."/>
            <person name="Yanf M."/>
            <person name="Daum C."/>
            <person name="Ng V."/>
            <person name="Clum A."/>
            <person name="Ohm R."/>
            <person name="Martin F."/>
            <person name="Silar P."/>
            <person name="Natvig D."/>
            <person name="Lalanne C."/>
            <person name="Gautier V."/>
            <person name="Ament-Velasquez S.L."/>
            <person name="Kruys A."/>
            <person name="Hutchinson M.I."/>
            <person name="Powell A.J."/>
            <person name="Barry K."/>
            <person name="Miller A.N."/>
            <person name="Grigoriev I.V."/>
            <person name="Debuchy R."/>
            <person name="Gladieux P."/>
            <person name="Thoren M.H."/>
            <person name="Johannesson H."/>
        </authorList>
    </citation>
    <scope>NUCLEOTIDE SEQUENCE</scope>
    <source>
        <strain evidence="2">CBS 892.96</strain>
    </source>
</reference>
<organism evidence="2 3">
    <name type="scientific">Triangularia setosa</name>
    <dbReference type="NCBI Taxonomy" id="2587417"/>
    <lineage>
        <taxon>Eukaryota</taxon>
        <taxon>Fungi</taxon>
        <taxon>Dikarya</taxon>
        <taxon>Ascomycota</taxon>
        <taxon>Pezizomycotina</taxon>
        <taxon>Sordariomycetes</taxon>
        <taxon>Sordariomycetidae</taxon>
        <taxon>Sordariales</taxon>
        <taxon>Podosporaceae</taxon>
        <taxon>Triangularia</taxon>
    </lineage>
</organism>
<dbReference type="Proteomes" id="UP001302321">
    <property type="component" value="Unassembled WGS sequence"/>
</dbReference>